<protein>
    <recommendedName>
        <fullName evidence="7">Hydroxyacylglutathione hydrolase</fullName>
        <ecNumber evidence="7">3.1.2.6</ecNumber>
    </recommendedName>
    <alternativeName>
        <fullName evidence="7">Glyoxalase II</fullName>
        <shortName evidence="7">Glx II</shortName>
    </alternativeName>
</protein>
<feature type="binding site" evidence="7">
    <location>
        <position position="73"/>
    </location>
    <ligand>
        <name>Zn(2+)</name>
        <dbReference type="ChEBI" id="CHEBI:29105"/>
        <label>2</label>
    </ligand>
</feature>
<dbReference type="SMART" id="SM00849">
    <property type="entry name" value="Lactamase_B"/>
    <property type="match status" value="1"/>
</dbReference>
<dbReference type="EMBL" id="CYPR01000065">
    <property type="protein sequence ID" value="CUH36041.1"/>
    <property type="molecule type" value="Genomic_DNA"/>
</dbReference>
<reference evidence="9 10" key="1">
    <citation type="submission" date="2015-09" db="EMBL/GenBank/DDBJ databases">
        <authorList>
            <person name="Jackson K.R."/>
            <person name="Lunt B.L."/>
            <person name="Fisher J.N.B."/>
            <person name="Gardner A.V."/>
            <person name="Bailey M.E."/>
            <person name="Deus L.M."/>
            <person name="Earl A.S."/>
            <person name="Gibby P.D."/>
            <person name="Hartmann K.A."/>
            <person name="Liu J.E."/>
            <person name="Manci A.M."/>
            <person name="Nielsen D.A."/>
            <person name="Solomon M.B."/>
            <person name="Breakwell D.P."/>
            <person name="Burnett S.H."/>
            <person name="Grose J.H."/>
        </authorList>
    </citation>
    <scope>NUCLEOTIDE SEQUENCE [LARGE SCALE GENOMIC DNA]</scope>
    <source>
        <strain evidence="9 10">CECT 7799</strain>
    </source>
</reference>
<evidence type="ECO:0000256" key="5">
    <source>
        <dbReference type="ARBA" id="ARBA00022801"/>
    </source>
</evidence>
<evidence type="ECO:0000256" key="7">
    <source>
        <dbReference type="HAMAP-Rule" id="MF_01374"/>
    </source>
</evidence>
<dbReference type="NCBIfam" id="TIGR03413">
    <property type="entry name" value="GSH_gloB"/>
    <property type="match status" value="1"/>
</dbReference>
<dbReference type="PANTHER" id="PTHR43705:SF1">
    <property type="entry name" value="HYDROXYACYLGLUTATHIONE HYDROLASE GLOB"/>
    <property type="match status" value="1"/>
</dbReference>
<evidence type="ECO:0000259" key="8">
    <source>
        <dbReference type="SMART" id="SM00849"/>
    </source>
</evidence>
<dbReference type="STRING" id="313367.JSE7799_01172"/>
<evidence type="ECO:0000256" key="2">
    <source>
        <dbReference type="ARBA" id="ARBA00004963"/>
    </source>
</evidence>
<dbReference type="SUPFAM" id="SSF56281">
    <property type="entry name" value="Metallo-hydrolase/oxidoreductase"/>
    <property type="match status" value="1"/>
</dbReference>
<dbReference type="InterPro" id="IPR017782">
    <property type="entry name" value="Hydroxyacylglutathione_Hdrlase"/>
</dbReference>
<keyword evidence="10" id="KW-1185">Reference proteome</keyword>
<dbReference type="PANTHER" id="PTHR43705">
    <property type="entry name" value="HYDROXYACYLGLUTATHIONE HYDROLASE"/>
    <property type="match status" value="1"/>
</dbReference>
<keyword evidence="6 7" id="KW-0862">Zinc</keyword>
<evidence type="ECO:0000256" key="1">
    <source>
        <dbReference type="ARBA" id="ARBA00001623"/>
    </source>
</evidence>
<evidence type="ECO:0000256" key="6">
    <source>
        <dbReference type="ARBA" id="ARBA00022833"/>
    </source>
</evidence>
<keyword evidence="5 7" id="KW-0378">Hydrolase</keyword>
<dbReference type="HAMAP" id="MF_01374">
    <property type="entry name" value="Glyoxalase_2"/>
    <property type="match status" value="1"/>
</dbReference>
<dbReference type="Pfam" id="PF00753">
    <property type="entry name" value="Lactamase_B"/>
    <property type="match status" value="1"/>
</dbReference>
<dbReference type="UniPathway" id="UPA00619">
    <property type="reaction ID" value="UER00676"/>
</dbReference>
<dbReference type="InterPro" id="IPR036866">
    <property type="entry name" value="RibonucZ/Hydroxyglut_hydro"/>
</dbReference>
<comment type="similarity">
    <text evidence="3 7">Belongs to the metallo-beta-lactamase superfamily. Glyoxalase II family.</text>
</comment>
<sequence>MLTAKAENAMTSRSPVVDSLVTVPCLSDNYAYLFRSGDAVAVVDVPEAGPIQRALAERGWRLTDILLTHHHDDHVQGVAELVEATGARVLGAAADAHRLPPLDEALAPGDTVRVGEAEGRVIDVSGHTNGHIGFLFDGVAFTGDSLMSAGCGRLFEGTPEQMHESLAQFADLPDDTLVASGHEYTLTNLRFARSLEPDRAALISREAEVERRRAEGEPSVPSTMAIERNTNPFLRAHAPELKAATDTTGQSDVATFAATRRARDAF</sequence>
<proteinExistence type="inferred from homology"/>
<feature type="binding site" evidence="7">
    <location>
        <position position="182"/>
    </location>
    <ligand>
        <name>Zn(2+)</name>
        <dbReference type="ChEBI" id="CHEBI:29105"/>
        <label>2</label>
    </ligand>
</feature>
<evidence type="ECO:0000256" key="4">
    <source>
        <dbReference type="ARBA" id="ARBA00022723"/>
    </source>
</evidence>
<dbReference type="Proteomes" id="UP000049455">
    <property type="component" value="Unassembled WGS sequence"/>
</dbReference>
<dbReference type="CDD" id="cd07723">
    <property type="entry name" value="hydroxyacylglutathione_hydrolase_MBL-fold"/>
    <property type="match status" value="1"/>
</dbReference>
<keyword evidence="4 7" id="KW-0479">Metal-binding</keyword>
<feature type="binding site" evidence="7">
    <location>
        <position position="127"/>
    </location>
    <ligand>
        <name>Zn(2+)</name>
        <dbReference type="ChEBI" id="CHEBI:29105"/>
        <label>1</label>
    </ligand>
</feature>
<comment type="catalytic activity">
    <reaction evidence="1 7">
        <text>an S-(2-hydroxyacyl)glutathione + H2O = a 2-hydroxy carboxylate + glutathione + H(+)</text>
        <dbReference type="Rhea" id="RHEA:21864"/>
        <dbReference type="ChEBI" id="CHEBI:15377"/>
        <dbReference type="ChEBI" id="CHEBI:15378"/>
        <dbReference type="ChEBI" id="CHEBI:57925"/>
        <dbReference type="ChEBI" id="CHEBI:58896"/>
        <dbReference type="ChEBI" id="CHEBI:71261"/>
        <dbReference type="EC" id="3.1.2.6"/>
    </reaction>
</comment>
<feature type="binding site" evidence="7">
    <location>
        <position position="144"/>
    </location>
    <ligand>
        <name>Zn(2+)</name>
        <dbReference type="ChEBI" id="CHEBI:29105"/>
        <label>1</label>
    </ligand>
</feature>
<evidence type="ECO:0000256" key="3">
    <source>
        <dbReference type="ARBA" id="ARBA00006759"/>
    </source>
</evidence>
<dbReference type="InterPro" id="IPR035680">
    <property type="entry name" value="Clx_II_MBL"/>
</dbReference>
<dbReference type="PIRSF" id="PIRSF005457">
    <property type="entry name" value="Glx"/>
    <property type="match status" value="1"/>
</dbReference>
<gene>
    <name evidence="7 9" type="primary">gloB</name>
    <name evidence="9" type="ORF">JSE7799_01172</name>
</gene>
<dbReference type="GO" id="GO:0004416">
    <property type="term" value="F:hydroxyacylglutathione hydrolase activity"/>
    <property type="evidence" value="ECO:0007669"/>
    <property type="project" value="UniProtKB-UniRule"/>
</dbReference>
<feature type="binding site" evidence="7">
    <location>
        <position position="71"/>
    </location>
    <ligand>
        <name>Zn(2+)</name>
        <dbReference type="ChEBI" id="CHEBI:29105"/>
        <label>1</label>
    </ligand>
</feature>
<comment type="subunit">
    <text evidence="7">Monomer.</text>
</comment>
<evidence type="ECO:0000313" key="10">
    <source>
        <dbReference type="Proteomes" id="UP000049455"/>
    </source>
</evidence>
<dbReference type="Gene3D" id="3.60.15.10">
    <property type="entry name" value="Ribonuclease Z/Hydroxyacylglutathione hydrolase-like"/>
    <property type="match status" value="1"/>
</dbReference>
<dbReference type="EC" id="3.1.2.6" evidence="7"/>
<feature type="binding site" evidence="7">
    <location>
        <position position="69"/>
    </location>
    <ligand>
        <name>Zn(2+)</name>
        <dbReference type="ChEBI" id="CHEBI:29105"/>
        <label>1</label>
    </ligand>
</feature>
<dbReference type="GO" id="GO:0046872">
    <property type="term" value="F:metal ion binding"/>
    <property type="evidence" value="ECO:0007669"/>
    <property type="project" value="UniProtKB-KW"/>
</dbReference>
<dbReference type="Pfam" id="PF16123">
    <property type="entry name" value="HAGH_C"/>
    <property type="match status" value="1"/>
</dbReference>
<name>A0A0M7B6R3_9RHOB</name>
<organism evidence="9 10">
    <name type="scientific">Jannaschia seosinensis</name>
    <dbReference type="NCBI Taxonomy" id="313367"/>
    <lineage>
        <taxon>Bacteria</taxon>
        <taxon>Pseudomonadati</taxon>
        <taxon>Pseudomonadota</taxon>
        <taxon>Alphaproteobacteria</taxon>
        <taxon>Rhodobacterales</taxon>
        <taxon>Roseobacteraceae</taxon>
        <taxon>Jannaschia</taxon>
    </lineage>
</organism>
<comment type="function">
    <text evidence="7">Thiolesterase that catalyzes the hydrolysis of S-D-lactoyl-glutathione to form glutathione and D-lactic acid.</text>
</comment>
<feature type="binding site" evidence="7">
    <location>
        <position position="144"/>
    </location>
    <ligand>
        <name>Zn(2+)</name>
        <dbReference type="ChEBI" id="CHEBI:29105"/>
        <label>2</label>
    </ligand>
</feature>
<dbReference type="InterPro" id="IPR032282">
    <property type="entry name" value="HAGH_C"/>
</dbReference>
<accession>A0A0M7B6R3</accession>
<comment type="pathway">
    <text evidence="2 7">Secondary metabolite metabolism; methylglyoxal degradation; (R)-lactate from methylglyoxal: step 2/2.</text>
</comment>
<dbReference type="InterPro" id="IPR001279">
    <property type="entry name" value="Metallo-B-lactamas"/>
</dbReference>
<dbReference type="AlphaFoldDB" id="A0A0M7B6R3"/>
<dbReference type="InterPro" id="IPR050110">
    <property type="entry name" value="Glyoxalase_II_hydrolase"/>
</dbReference>
<comment type="cofactor">
    <cofactor evidence="7">
        <name>Zn(2+)</name>
        <dbReference type="ChEBI" id="CHEBI:29105"/>
    </cofactor>
    <text evidence="7">Binds 2 Zn(2+) ions per subunit.</text>
</comment>
<dbReference type="GO" id="GO:0019243">
    <property type="term" value="P:methylglyoxal catabolic process to D-lactate via S-lactoyl-glutathione"/>
    <property type="evidence" value="ECO:0007669"/>
    <property type="project" value="UniProtKB-UniRule"/>
</dbReference>
<feature type="domain" description="Metallo-beta-lactamase" evidence="8">
    <location>
        <begin position="28"/>
        <end position="182"/>
    </location>
</feature>
<evidence type="ECO:0000313" key="9">
    <source>
        <dbReference type="EMBL" id="CUH36041.1"/>
    </source>
</evidence>
<feature type="binding site" evidence="7">
    <location>
        <position position="74"/>
    </location>
    <ligand>
        <name>Zn(2+)</name>
        <dbReference type="ChEBI" id="CHEBI:29105"/>
        <label>2</label>
    </ligand>
</feature>